<evidence type="ECO:0000313" key="3">
    <source>
        <dbReference type="Proteomes" id="UP000294225"/>
    </source>
</evidence>
<dbReference type="AlphaFoldDB" id="A0A4V2M4K3"/>
<dbReference type="RefSeq" id="WP_131498158.1">
    <property type="nucleotide sequence ID" value="NZ_SJKC01000003.1"/>
</dbReference>
<feature type="transmembrane region" description="Helical" evidence="1">
    <location>
        <begin position="44"/>
        <end position="63"/>
    </location>
</feature>
<name>A0A4V2M4K3_9ACTN</name>
<protein>
    <submittedName>
        <fullName evidence="2">Uncharacterized protein</fullName>
    </submittedName>
</protein>
<proteinExistence type="predicted"/>
<keyword evidence="1" id="KW-0812">Transmembrane</keyword>
<keyword evidence="1" id="KW-1133">Transmembrane helix</keyword>
<evidence type="ECO:0000256" key="1">
    <source>
        <dbReference type="SAM" id="Phobius"/>
    </source>
</evidence>
<accession>A0A4V2M4K3</accession>
<organism evidence="2 3">
    <name type="scientific">Kribbella speibonae</name>
    <dbReference type="NCBI Taxonomy" id="1572660"/>
    <lineage>
        <taxon>Bacteria</taxon>
        <taxon>Bacillati</taxon>
        <taxon>Actinomycetota</taxon>
        <taxon>Actinomycetes</taxon>
        <taxon>Propionibacteriales</taxon>
        <taxon>Kribbellaceae</taxon>
        <taxon>Kribbella</taxon>
    </lineage>
</organism>
<dbReference type="Proteomes" id="UP000294225">
    <property type="component" value="Unassembled WGS sequence"/>
</dbReference>
<dbReference type="EMBL" id="SJKC01000003">
    <property type="protein sequence ID" value="TCC36332.1"/>
    <property type="molecule type" value="Genomic_DNA"/>
</dbReference>
<comment type="caution">
    <text evidence="2">The sequence shown here is derived from an EMBL/GenBank/DDBJ whole genome shotgun (WGS) entry which is preliminary data.</text>
</comment>
<evidence type="ECO:0000313" key="2">
    <source>
        <dbReference type="EMBL" id="TCC36332.1"/>
    </source>
</evidence>
<sequence>MADVGSPPAVGAAAAAPGAVVAGSSAVDTKWVSASAELRSTAKWVITALAAVATVVFGAGPVISRPNLDFHDDAVQLVISAALGVAGLVGIGMLIFGVSKVLLPVEMSLDDLPAELVAKINAAPATVLPADAHDLREFRDQLASYRVASVELPDKAEDADQQAAEAGRRSEKADAMRAARAYRAAYDDAVANLAVYESVRTDLLDRGAYTKLSQVFSSKQTSLIVGALLAGIGGLGFQLALTSAPDSDKSAAPAAAVNQVAILTRSGDQAKEVWASYRLEGCETSPGQVPVLVTGGAGTADSPYVVQTVPSKAGCPAISFTAYPEVFGLVVPKPQTVAITIAKK</sequence>
<reference evidence="2 3" key="1">
    <citation type="submission" date="2019-02" db="EMBL/GenBank/DDBJ databases">
        <title>Kribbella capetownensis sp. nov. and Kribbella speibonae sp. nov., isolated from soil.</title>
        <authorList>
            <person name="Curtis S.M."/>
            <person name="Norton I."/>
            <person name="Everest G.J."/>
            <person name="Meyers P.R."/>
        </authorList>
    </citation>
    <scope>NUCLEOTIDE SEQUENCE [LARGE SCALE GENOMIC DNA]</scope>
    <source>
        <strain evidence="2 3">YM55</strain>
    </source>
</reference>
<keyword evidence="1" id="KW-0472">Membrane</keyword>
<gene>
    <name evidence="2" type="ORF">E0H92_27160</name>
</gene>
<feature type="transmembrane region" description="Helical" evidence="1">
    <location>
        <begin position="75"/>
        <end position="98"/>
    </location>
</feature>